<dbReference type="Gene3D" id="1.10.287.130">
    <property type="match status" value="1"/>
</dbReference>
<feature type="coiled-coil region" evidence="7">
    <location>
        <begin position="68"/>
        <end position="102"/>
    </location>
</feature>
<keyword evidence="3" id="KW-0597">Phosphoprotein</keyword>
<gene>
    <name evidence="10" type="ORF">ABE541_09020</name>
</gene>
<dbReference type="RefSeq" id="WP_232789356.1">
    <property type="nucleotide sequence ID" value="NZ_JBDJLH010000004.1"/>
</dbReference>
<organism evidence="10 11">
    <name type="scientific">Sphingobacterium kitahiroshimense</name>
    <dbReference type="NCBI Taxonomy" id="470446"/>
    <lineage>
        <taxon>Bacteria</taxon>
        <taxon>Pseudomonadati</taxon>
        <taxon>Bacteroidota</taxon>
        <taxon>Sphingobacteriia</taxon>
        <taxon>Sphingobacteriales</taxon>
        <taxon>Sphingobacteriaceae</taxon>
        <taxon>Sphingobacterium</taxon>
    </lineage>
</organism>
<evidence type="ECO:0000256" key="2">
    <source>
        <dbReference type="ARBA" id="ARBA00012438"/>
    </source>
</evidence>
<keyword evidence="4" id="KW-0808">Transferase</keyword>
<dbReference type="Proteomes" id="UP001409291">
    <property type="component" value="Unassembled WGS sequence"/>
</dbReference>
<keyword evidence="11" id="KW-1185">Reference proteome</keyword>
<feature type="transmembrane region" description="Helical" evidence="8">
    <location>
        <begin position="340"/>
        <end position="364"/>
    </location>
</feature>
<dbReference type="Pfam" id="PF02518">
    <property type="entry name" value="HATPase_c"/>
    <property type="match status" value="1"/>
</dbReference>
<keyword evidence="8" id="KW-1133">Transmembrane helix</keyword>
<evidence type="ECO:0000256" key="5">
    <source>
        <dbReference type="ARBA" id="ARBA00022777"/>
    </source>
</evidence>
<keyword evidence="5 10" id="KW-0418">Kinase</keyword>
<proteinExistence type="predicted"/>
<dbReference type="SMART" id="SM00388">
    <property type="entry name" value="HisKA"/>
    <property type="match status" value="1"/>
</dbReference>
<evidence type="ECO:0000313" key="10">
    <source>
        <dbReference type="EMBL" id="MEN5377399.1"/>
    </source>
</evidence>
<dbReference type="InterPro" id="IPR005467">
    <property type="entry name" value="His_kinase_dom"/>
</dbReference>
<dbReference type="InterPro" id="IPR036097">
    <property type="entry name" value="HisK_dim/P_sf"/>
</dbReference>
<comment type="catalytic activity">
    <reaction evidence="1">
        <text>ATP + protein L-histidine = ADP + protein N-phospho-L-histidine.</text>
        <dbReference type="EC" id="2.7.13.3"/>
    </reaction>
</comment>
<dbReference type="PANTHER" id="PTHR45453">
    <property type="entry name" value="PHOSPHATE REGULON SENSOR PROTEIN PHOR"/>
    <property type="match status" value="1"/>
</dbReference>
<name>A0ABV0BRI2_9SPHI</name>
<evidence type="ECO:0000313" key="11">
    <source>
        <dbReference type="Proteomes" id="UP001409291"/>
    </source>
</evidence>
<evidence type="ECO:0000256" key="7">
    <source>
        <dbReference type="SAM" id="Coils"/>
    </source>
</evidence>
<evidence type="ECO:0000256" key="3">
    <source>
        <dbReference type="ARBA" id="ARBA00022553"/>
    </source>
</evidence>
<dbReference type="InterPro" id="IPR003594">
    <property type="entry name" value="HATPase_dom"/>
</dbReference>
<dbReference type="SUPFAM" id="SSF47384">
    <property type="entry name" value="Homodimeric domain of signal transducing histidine kinase"/>
    <property type="match status" value="1"/>
</dbReference>
<evidence type="ECO:0000256" key="6">
    <source>
        <dbReference type="ARBA" id="ARBA00023012"/>
    </source>
</evidence>
<dbReference type="Pfam" id="PF00512">
    <property type="entry name" value="HisKA"/>
    <property type="match status" value="1"/>
</dbReference>
<dbReference type="InterPro" id="IPR003661">
    <property type="entry name" value="HisK_dim/P_dom"/>
</dbReference>
<evidence type="ECO:0000259" key="9">
    <source>
        <dbReference type="PROSITE" id="PS50109"/>
    </source>
</evidence>
<dbReference type="InterPro" id="IPR050351">
    <property type="entry name" value="BphY/WalK/GraS-like"/>
</dbReference>
<dbReference type="CDD" id="cd00082">
    <property type="entry name" value="HisKA"/>
    <property type="match status" value="1"/>
</dbReference>
<dbReference type="InterPro" id="IPR004358">
    <property type="entry name" value="Sig_transdc_His_kin-like_C"/>
</dbReference>
<protein>
    <recommendedName>
        <fullName evidence="2">histidine kinase</fullName>
        <ecNumber evidence="2">2.7.13.3</ecNumber>
    </recommendedName>
</protein>
<dbReference type="InterPro" id="IPR036890">
    <property type="entry name" value="HATPase_C_sf"/>
</dbReference>
<reference evidence="10 11" key="1">
    <citation type="submission" date="2024-04" db="EMBL/GenBank/DDBJ databases">
        <title>WGS of bacteria from Torrens River.</title>
        <authorList>
            <person name="Wyrsch E.R."/>
            <person name="Drigo B."/>
        </authorList>
    </citation>
    <scope>NUCLEOTIDE SEQUENCE [LARGE SCALE GENOMIC DNA]</scope>
    <source>
        <strain evidence="10 11">TWI391</strain>
    </source>
</reference>
<keyword evidence="8" id="KW-0812">Transmembrane</keyword>
<dbReference type="GO" id="GO:0016301">
    <property type="term" value="F:kinase activity"/>
    <property type="evidence" value="ECO:0007669"/>
    <property type="project" value="UniProtKB-KW"/>
</dbReference>
<dbReference type="CDD" id="cd00075">
    <property type="entry name" value="HATPase"/>
    <property type="match status" value="1"/>
</dbReference>
<keyword evidence="6" id="KW-0902">Two-component regulatory system</keyword>
<keyword evidence="8" id="KW-0472">Membrane</keyword>
<keyword evidence="7" id="KW-0175">Coiled coil</keyword>
<dbReference type="PANTHER" id="PTHR45453:SF1">
    <property type="entry name" value="PHOSPHATE REGULON SENSOR PROTEIN PHOR"/>
    <property type="match status" value="1"/>
</dbReference>
<dbReference type="SMART" id="SM00387">
    <property type="entry name" value="HATPase_c"/>
    <property type="match status" value="1"/>
</dbReference>
<dbReference type="PRINTS" id="PR00344">
    <property type="entry name" value="BCTRLSENSOR"/>
</dbReference>
<dbReference type="EC" id="2.7.13.3" evidence="2"/>
<evidence type="ECO:0000256" key="8">
    <source>
        <dbReference type="SAM" id="Phobius"/>
    </source>
</evidence>
<evidence type="ECO:0000256" key="4">
    <source>
        <dbReference type="ARBA" id="ARBA00022679"/>
    </source>
</evidence>
<dbReference type="EMBL" id="JBDJNQ010000003">
    <property type="protein sequence ID" value="MEN5377399.1"/>
    <property type="molecule type" value="Genomic_DNA"/>
</dbReference>
<evidence type="ECO:0000256" key="1">
    <source>
        <dbReference type="ARBA" id="ARBA00000085"/>
    </source>
</evidence>
<sequence length="598" mass="68538">MTLALLGVAAMQFYFIRESYRQKSQLFDESVNASLTAVAGKIERREVIDFAKVQQQTNIKKYQFEQEKQRHLAEQLKMQRDLENLRADQYAIKEKFKEAEDQLKETFPSVVSIENSFYETYINRKSKENVLSIDVIKYNSPDHVIKEYVEIGATKFLPKENAKDDSARFVIPTIDPILKQAIEYKIATLPPRFNKQIAKKIVDLENKLENMSGQNLIGTGKNVFDTIAAIGGKRSGLIEDVAIGMELSKRPFRERLNINLIQNLLKEELAERDINYPFNIEVRDSSNIVFSVQTIDNIIKPNKITRYSTALFKGDIGSPPGRLSVYFPRKSTIIVDNMSYLLLPTIALLFLLIGCFAYTLLIIFKQKKVSEMKTDFINNMTHEFKTPVATIMIASESLRDPEIISDERRVKRLANIIYDENVRLGNHIERVLDIARLEKETLKLEKTPIHINDLLSAVLDSMQLQIQKVGGKFEHHFDAQNDIVVGDELHLSNVFFNLVDNAIKYSKDNPHIIVKTKNTKESIQITIIDNGIGMAKDHLLKIFDQFYRIPTGNVHNVKGFGLGLSYVYDIIKRMNGKIQVKSDKDKGTQFDILLPIKN</sequence>
<dbReference type="Gene3D" id="3.30.565.10">
    <property type="entry name" value="Histidine kinase-like ATPase, C-terminal domain"/>
    <property type="match status" value="1"/>
</dbReference>
<feature type="domain" description="Histidine kinase" evidence="9">
    <location>
        <begin position="379"/>
        <end position="598"/>
    </location>
</feature>
<comment type="caution">
    <text evidence="10">The sequence shown here is derived from an EMBL/GenBank/DDBJ whole genome shotgun (WGS) entry which is preliminary data.</text>
</comment>
<accession>A0ABV0BRI2</accession>
<dbReference type="PROSITE" id="PS50109">
    <property type="entry name" value="HIS_KIN"/>
    <property type="match status" value="1"/>
</dbReference>
<dbReference type="SUPFAM" id="SSF55874">
    <property type="entry name" value="ATPase domain of HSP90 chaperone/DNA topoisomerase II/histidine kinase"/>
    <property type="match status" value="1"/>
</dbReference>